<reference evidence="1 2" key="1">
    <citation type="submission" date="2023-09" db="EMBL/GenBank/DDBJ databases">
        <authorList>
            <person name="Wang M."/>
        </authorList>
    </citation>
    <scope>NUCLEOTIDE SEQUENCE [LARGE SCALE GENOMIC DNA]</scope>
    <source>
        <strain evidence="1">GT-2023</strain>
        <tissue evidence="1">Liver</tissue>
    </source>
</reference>
<comment type="caution">
    <text evidence="1">The sequence shown here is derived from an EMBL/GenBank/DDBJ whole genome shotgun (WGS) entry which is preliminary data.</text>
</comment>
<feature type="non-terminal residue" evidence="1">
    <location>
        <position position="40"/>
    </location>
</feature>
<keyword evidence="2" id="KW-1185">Reference proteome</keyword>
<sequence length="40" mass="4511">MTNEPVPRRNPCMHVPAMKYTMEDDAVESEGVEESPCTTK</sequence>
<evidence type="ECO:0000313" key="2">
    <source>
        <dbReference type="Proteomes" id="UP001558613"/>
    </source>
</evidence>
<accession>A0ABR3M154</accession>
<organism evidence="1 2">
    <name type="scientific">Cirrhinus molitorella</name>
    <name type="common">mud carp</name>
    <dbReference type="NCBI Taxonomy" id="172907"/>
    <lineage>
        <taxon>Eukaryota</taxon>
        <taxon>Metazoa</taxon>
        <taxon>Chordata</taxon>
        <taxon>Craniata</taxon>
        <taxon>Vertebrata</taxon>
        <taxon>Euteleostomi</taxon>
        <taxon>Actinopterygii</taxon>
        <taxon>Neopterygii</taxon>
        <taxon>Teleostei</taxon>
        <taxon>Ostariophysi</taxon>
        <taxon>Cypriniformes</taxon>
        <taxon>Cyprinidae</taxon>
        <taxon>Labeoninae</taxon>
        <taxon>Labeonini</taxon>
        <taxon>Cirrhinus</taxon>
    </lineage>
</organism>
<proteinExistence type="predicted"/>
<dbReference type="EMBL" id="JAYMGO010000017">
    <property type="protein sequence ID" value="KAL1257996.1"/>
    <property type="molecule type" value="Genomic_DNA"/>
</dbReference>
<gene>
    <name evidence="1" type="ORF">QQF64_011240</name>
</gene>
<evidence type="ECO:0000313" key="1">
    <source>
        <dbReference type="EMBL" id="KAL1257996.1"/>
    </source>
</evidence>
<dbReference type="Proteomes" id="UP001558613">
    <property type="component" value="Unassembled WGS sequence"/>
</dbReference>
<protein>
    <submittedName>
        <fullName evidence="1">Uncharacterized protein</fullName>
    </submittedName>
</protein>
<name>A0ABR3M154_9TELE</name>